<feature type="chain" id="PRO_5025378225" evidence="2">
    <location>
        <begin position="18"/>
        <end position="75"/>
    </location>
</feature>
<feature type="signal peptide" evidence="2">
    <location>
        <begin position="1"/>
        <end position="17"/>
    </location>
</feature>
<evidence type="ECO:0000256" key="1">
    <source>
        <dbReference type="SAM" id="MobiDB-lite"/>
    </source>
</evidence>
<dbReference type="AlphaFoldDB" id="A0A6A7BV24"/>
<name>A0A6A7BV24_9PEZI</name>
<dbReference type="EMBL" id="MU005996">
    <property type="protein sequence ID" value="KAF2859186.1"/>
    <property type="molecule type" value="Genomic_DNA"/>
</dbReference>
<dbReference type="Proteomes" id="UP000799421">
    <property type="component" value="Unassembled WGS sequence"/>
</dbReference>
<feature type="region of interest" description="Disordered" evidence="1">
    <location>
        <begin position="53"/>
        <end position="75"/>
    </location>
</feature>
<evidence type="ECO:0000256" key="2">
    <source>
        <dbReference type="SAM" id="SignalP"/>
    </source>
</evidence>
<organism evidence="3 4">
    <name type="scientific">Piedraia hortae CBS 480.64</name>
    <dbReference type="NCBI Taxonomy" id="1314780"/>
    <lineage>
        <taxon>Eukaryota</taxon>
        <taxon>Fungi</taxon>
        <taxon>Dikarya</taxon>
        <taxon>Ascomycota</taxon>
        <taxon>Pezizomycotina</taxon>
        <taxon>Dothideomycetes</taxon>
        <taxon>Dothideomycetidae</taxon>
        <taxon>Capnodiales</taxon>
        <taxon>Piedraiaceae</taxon>
        <taxon>Piedraia</taxon>
    </lineage>
</organism>
<proteinExistence type="predicted"/>
<evidence type="ECO:0000313" key="3">
    <source>
        <dbReference type="EMBL" id="KAF2859186.1"/>
    </source>
</evidence>
<gene>
    <name evidence="3" type="ORF">K470DRAFT_259074</name>
</gene>
<evidence type="ECO:0000313" key="4">
    <source>
        <dbReference type="Proteomes" id="UP000799421"/>
    </source>
</evidence>
<accession>A0A6A7BV24</accession>
<sequence length="75" mass="8032">MHTGTHLLTILTNGSLGLCIVRLTNPVLPFRISAKTHDHKSLQVLAQMPVMGNAHGIPAHPTPPQSVETPPARRG</sequence>
<protein>
    <submittedName>
        <fullName evidence="3">Uncharacterized protein</fullName>
    </submittedName>
</protein>
<keyword evidence="4" id="KW-1185">Reference proteome</keyword>
<reference evidence="3" key="1">
    <citation type="journal article" date="2020" name="Stud. Mycol.">
        <title>101 Dothideomycetes genomes: a test case for predicting lifestyles and emergence of pathogens.</title>
        <authorList>
            <person name="Haridas S."/>
            <person name="Albert R."/>
            <person name="Binder M."/>
            <person name="Bloem J."/>
            <person name="Labutti K."/>
            <person name="Salamov A."/>
            <person name="Andreopoulos B."/>
            <person name="Baker S."/>
            <person name="Barry K."/>
            <person name="Bills G."/>
            <person name="Bluhm B."/>
            <person name="Cannon C."/>
            <person name="Castanera R."/>
            <person name="Culley D."/>
            <person name="Daum C."/>
            <person name="Ezra D."/>
            <person name="Gonzalez J."/>
            <person name="Henrissat B."/>
            <person name="Kuo A."/>
            <person name="Liang C."/>
            <person name="Lipzen A."/>
            <person name="Lutzoni F."/>
            <person name="Magnuson J."/>
            <person name="Mondo S."/>
            <person name="Nolan M."/>
            <person name="Ohm R."/>
            <person name="Pangilinan J."/>
            <person name="Park H.-J."/>
            <person name="Ramirez L."/>
            <person name="Alfaro M."/>
            <person name="Sun H."/>
            <person name="Tritt A."/>
            <person name="Yoshinaga Y."/>
            <person name="Zwiers L.-H."/>
            <person name="Turgeon B."/>
            <person name="Goodwin S."/>
            <person name="Spatafora J."/>
            <person name="Crous P."/>
            <person name="Grigoriev I."/>
        </authorList>
    </citation>
    <scope>NUCLEOTIDE SEQUENCE</scope>
    <source>
        <strain evidence="3">CBS 480.64</strain>
    </source>
</reference>
<keyword evidence="2" id="KW-0732">Signal</keyword>